<dbReference type="RefSeq" id="WP_145911491.1">
    <property type="nucleotide sequence ID" value="NZ_BAAAMZ010000022.1"/>
</dbReference>
<evidence type="ECO:0000313" key="2">
    <source>
        <dbReference type="Proteomes" id="UP000317940"/>
    </source>
</evidence>
<proteinExistence type="predicted"/>
<accession>A0A561S9Z2</accession>
<dbReference type="AlphaFoldDB" id="A0A561S9Z2"/>
<dbReference type="OrthoDB" id="4093511at2"/>
<keyword evidence="2" id="KW-1185">Reference proteome</keyword>
<gene>
    <name evidence="1" type="ORF">FHX73_1862</name>
</gene>
<protein>
    <submittedName>
        <fullName evidence="1">Uncharacterized protein</fullName>
    </submittedName>
</protein>
<dbReference type="EMBL" id="VIWT01000008">
    <property type="protein sequence ID" value="TWF71691.1"/>
    <property type="molecule type" value="Genomic_DNA"/>
</dbReference>
<name>A0A561S9Z2_9ACTN</name>
<reference evidence="1 2" key="1">
    <citation type="submission" date="2019-06" db="EMBL/GenBank/DDBJ databases">
        <title>Sequencing the genomes of 1000 actinobacteria strains.</title>
        <authorList>
            <person name="Klenk H.-P."/>
        </authorList>
    </citation>
    <scope>NUCLEOTIDE SEQUENCE [LARGE SCALE GENOMIC DNA]</scope>
    <source>
        <strain evidence="1 2">DSM 44826</strain>
    </source>
</reference>
<evidence type="ECO:0000313" key="1">
    <source>
        <dbReference type="EMBL" id="TWF71691.1"/>
    </source>
</evidence>
<comment type="caution">
    <text evidence="1">The sequence shown here is derived from an EMBL/GenBank/DDBJ whole genome shotgun (WGS) entry which is preliminary data.</text>
</comment>
<dbReference type="Proteomes" id="UP000317940">
    <property type="component" value="Unassembled WGS sequence"/>
</dbReference>
<sequence length="161" mass="16894">MTPTTLPPQGTCASCGRKANLTKAGMIRHHGAPNPYHLSWLMGAACAGVGEPPRERVRLDPTGLEAVVSEVVTAALSSSPAASAAAITRAVVKALTPRLTTLEAQNAMLTDTVVVAAALYFDQISKASERDYASEQLHLTASDLVAENPRLKNAYNPGTDK</sequence>
<organism evidence="1 2">
    <name type="scientific">Kitasatospora viridis</name>
    <dbReference type="NCBI Taxonomy" id="281105"/>
    <lineage>
        <taxon>Bacteria</taxon>
        <taxon>Bacillati</taxon>
        <taxon>Actinomycetota</taxon>
        <taxon>Actinomycetes</taxon>
        <taxon>Kitasatosporales</taxon>
        <taxon>Streptomycetaceae</taxon>
        <taxon>Kitasatospora</taxon>
    </lineage>
</organism>